<dbReference type="Proteomes" id="UP001222325">
    <property type="component" value="Unassembled WGS sequence"/>
</dbReference>
<reference evidence="1" key="1">
    <citation type="submission" date="2023-03" db="EMBL/GenBank/DDBJ databases">
        <title>Massive genome expansion in bonnet fungi (Mycena s.s.) driven by repeated elements and novel gene families across ecological guilds.</title>
        <authorList>
            <consortium name="Lawrence Berkeley National Laboratory"/>
            <person name="Harder C.B."/>
            <person name="Miyauchi S."/>
            <person name="Viragh M."/>
            <person name="Kuo A."/>
            <person name="Thoen E."/>
            <person name="Andreopoulos B."/>
            <person name="Lu D."/>
            <person name="Skrede I."/>
            <person name="Drula E."/>
            <person name="Henrissat B."/>
            <person name="Morin E."/>
            <person name="Kohler A."/>
            <person name="Barry K."/>
            <person name="LaButti K."/>
            <person name="Morin E."/>
            <person name="Salamov A."/>
            <person name="Lipzen A."/>
            <person name="Mereny Z."/>
            <person name="Hegedus B."/>
            <person name="Baldrian P."/>
            <person name="Stursova M."/>
            <person name="Weitz H."/>
            <person name="Taylor A."/>
            <person name="Grigoriev I.V."/>
            <person name="Nagy L.G."/>
            <person name="Martin F."/>
            <person name="Kauserud H."/>
        </authorList>
    </citation>
    <scope>NUCLEOTIDE SEQUENCE</scope>
    <source>
        <strain evidence="1">CBHHK173m</strain>
    </source>
</reference>
<accession>A0AAD6XNM3</accession>
<comment type="caution">
    <text evidence="1">The sequence shown here is derived from an EMBL/GenBank/DDBJ whole genome shotgun (WGS) entry which is preliminary data.</text>
</comment>
<protein>
    <submittedName>
        <fullName evidence="1">Uncharacterized protein</fullName>
    </submittedName>
</protein>
<evidence type="ECO:0000313" key="1">
    <source>
        <dbReference type="EMBL" id="KAJ7091538.1"/>
    </source>
</evidence>
<proteinExistence type="predicted"/>
<evidence type="ECO:0000313" key="2">
    <source>
        <dbReference type="Proteomes" id="UP001222325"/>
    </source>
</evidence>
<gene>
    <name evidence="1" type="ORF">B0H15DRAFT_241417</name>
</gene>
<dbReference type="AlphaFoldDB" id="A0AAD6XNM3"/>
<name>A0AAD6XNM3_9AGAR</name>
<organism evidence="1 2">
    <name type="scientific">Mycena belliarum</name>
    <dbReference type="NCBI Taxonomy" id="1033014"/>
    <lineage>
        <taxon>Eukaryota</taxon>
        <taxon>Fungi</taxon>
        <taxon>Dikarya</taxon>
        <taxon>Basidiomycota</taxon>
        <taxon>Agaricomycotina</taxon>
        <taxon>Agaricomycetes</taxon>
        <taxon>Agaricomycetidae</taxon>
        <taxon>Agaricales</taxon>
        <taxon>Marasmiineae</taxon>
        <taxon>Mycenaceae</taxon>
        <taxon>Mycena</taxon>
    </lineage>
</organism>
<dbReference type="EMBL" id="JARJCN010000020">
    <property type="protein sequence ID" value="KAJ7091538.1"/>
    <property type="molecule type" value="Genomic_DNA"/>
</dbReference>
<keyword evidence="2" id="KW-1185">Reference proteome</keyword>
<sequence length="202" mass="22363">MSQLHQVATWYSVVGGVWWNGIAVSYQGGCRASLDMRKPSRRPLGVEHLLQLLHVLLVHMEHAVVEVLRGDSNTSSRSPIVPNPCDEAWVYTESLRNQSRCPANREGSLHLVLVGAETALQRVFEEHVVVGEKPVNTVVFVWDGSHRSLGWCQVGCDRCSRWGNVQGTHGLFFKVGQQAWVEGNGLMVCERASGRSEDGCST</sequence>